<evidence type="ECO:0008006" key="4">
    <source>
        <dbReference type="Google" id="ProtNLM"/>
    </source>
</evidence>
<feature type="chain" id="PRO_5036849727" description="Trimeric autotransporter adhesin YadA-like head domain-containing protein" evidence="1">
    <location>
        <begin position="20"/>
        <end position="618"/>
    </location>
</feature>
<feature type="signal peptide" evidence="1">
    <location>
        <begin position="1"/>
        <end position="19"/>
    </location>
</feature>
<protein>
    <recommendedName>
        <fullName evidence="4">Trimeric autotransporter adhesin YadA-like head domain-containing protein</fullName>
    </recommendedName>
</protein>
<gene>
    <name evidence="2" type="ORF">GCM10011514_12190</name>
</gene>
<dbReference type="AlphaFoldDB" id="A0A916YKY7"/>
<evidence type="ECO:0000256" key="1">
    <source>
        <dbReference type="SAM" id="SignalP"/>
    </source>
</evidence>
<keyword evidence="3" id="KW-1185">Reference proteome</keyword>
<dbReference type="EMBL" id="BMKK01000002">
    <property type="protein sequence ID" value="GGD49581.1"/>
    <property type="molecule type" value="Genomic_DNA"/>
</dbReference>
<proteinExistence type="predicted"/>
<accession>A0A916YKY7</accession>
<dbReference type="RefSeq" id="WP_188765143.1">
    <property type="nucleotide sequence ID" value="NZ_BMKK01000002.1"/>
</dbReference>
<name>A0A916YKY7_9BACT</name>
<organism evidence="2 3">
    <name type="scientific">Emticicia aquatilis</name>
    <dbReference type="NCBI Taxonomy" id="1537369"/>
    <lineage>
        <taxon>Bacteria</taxon>
        <taxon>Pseudomonadati</taxon>
        <taxon>Bacteroidota</taxon>
        <taxon>Cytophagia</taxon>
        <taxon>Cytophagales</taxon>
        <taxon>Leadbetterellaceae</taxon>
        <taxon>Emticicia</taxon>
    </lineage>
</organism>
<dbReference type="Proteomes" id="UP000609064">
    <property type="component" value="Unassembled WGS sequence"/>
</dbReference>
<keyword evidence="1" id="KW-0732">Signal</keyword>
<evidence type="ECO:0000313" key="3">
    <source>
        <dbReference type="Proteomes" id="UP000609064"/>
    </source>
</evidence>
<comment type="caution">
    <text evidence="2">The sequence shown here is derived from an EMBL/GenBank/DDBJ whole genome shotgun (WGS) entry which is preliminary data.</text>
</comment>
<reference evidence="2" key="2">
    <citation type="submission" date="2020-09" db="EMBL/GenBank/DDBJ databases">
        <authorList>
            <person name="Sun Q."/>
            <person name="Zhou Y."/>
        </authorList>
    </citation>
    <scope>NUCLEOTIDE SEQUENCE</scope>
    <source>
        <strain evidence="2">CGMCC 1.15958</strain>
    </source>
</reference>
<reference evidence="2" key="1">
    <citation type="journal article" date="2014" name="Int. J. Syst. Evol. Microbiol.">
        <title>Complete genome sequence of Corynebacterium casei LMG S-19264T (=DSM 44701T), isolated from a smear-ripened cheese.</title>
        <authorList>
            <consortium name="US DOE Joint Genome Institute (JGI-PGF)"/>
            <person name="Walter F."/>
            <person name="Albersmeier A."/>
            <person name="Kalinowski J."/>
            <person name="Ruckert C."/>
        </authorList>
    </citation>
    <scope>NUCLEOTIDE SEQUENCE</scope>
    <source>
        <strain evidence="2">CGMCC 1.15958</strain>
    </source>
</reference>
<evidence type="ECO:0000313" key="2">
    <source>
        <dbReference type="EMBL" id="GGD49581.1"/>
    </source>
</evidence>
<sequence length="618" mass="62991">MKKIFILLTFLNITSICFAQNSAETVVDGTKPVFRTNGFGTASGFFPKVSILGNSGNTSSTSDIVGVFGFAQNSTVRNYGMYGYANGATSSENIGVYGLGNVFNAKGVGVRGDAASSSVNADFLLGGEFSSIGNSGINGNAILYGVTAKANSTALVSAAYGIQTNTSANVSVSSYGISATTTAMGTGSEFGGFFNTNGTSTGNKYGVTTLVSGTSNVPVRLGLRALVSGPASTEAYGLQTSVDNSGNGTTYGGYFEAKGSGTGTKYGIYSTVSGSGVKYAAILDGLVGIGTTTPNNAGLVVNKLVGNTAAIFGDNTTGVGIDNNWPGISLNGYYNGGRKPIANGYVGGISFDPTTGKLLLYNTATSGTADNTIVGVDRVFIDNQGDVGIGVSDPLATLQVARGTGANGTAAFEGTTNSTHFNYSTTEDTYIRGGKATSKVYINDTGANVAIGNVNPTEKLHVLGNIKASGNVISAGATINNLTVSSSSSFSGSITFNNTISATDGFFSGSLGVGGTLSPDALNIGGLGSVITKIKRTTLTGQQIFGVVNNTCDLNYYNVPGVLVGDNVILNIDSPFSTLTVANVRASATDTVEVKFCNIGNSNTLLLTGLTFRFMYYR</sequence>